<dbReference type="AlphaFoldDB" id="A0A927MCF6"/>
<organism evidence="2 3">
    <name type="scientific">Plantactinospora soyae</name>
    <dbReference type="NCBI Taxonomy" id="1544732"/>
    <lineage>
        <taxon>Bacteria</taxon>
        <taxon>Bacillati</taxon>
        <taxon>Actinomycetota</taxon>
        <taxon>Actinomycetes</taxon>
        <taxon>Micromonosporales</taxon>
        <taxon>Micromonosporaceae</taxon>
        <taxon>Plantactinospora</taxon>
    </lineage>
</organism>
<sequence length="651" mass="70581">MLRRISTNALTTGATGDGWHSPYTGWTRAHWEAAADRLLDAVVPHAVPGFAQVRLPGRPSIAGLSSDGLEGYARTFLLAAFRIAGAGGDVPTALVERYADGIAHGTDPGHRYAWPAPADCSQQLVEAASIALALHETRPWLFDRLDPQVQERIVAWLAGVAGKRTWQSNWVLFPVVVQQFLANVGAPHDPAGIDDGLDRIEQWYVGHGWYTDGAGRCFDYYAGWAMHLYPLMWSRMSGDRERGDRYRERLRTFLAQYQHMFARDGAPLHQGRSLCYRFASVAPLWLGELTEATPLPAGRTRRIASGVLRHFHERGVPDERGLLDLGWYERFLPCTQPYSGPASPYWASKAFLGLLLPAGHPVWTVREAAAPIDEADQVVAMPGPGWLLHATHHDGIVRVVNHGSDRARHLAASGLEDPHYTRFGYASHAAPDTAEQARTRAVDGHLAVVAPDGTISRRRRIEPLGAYDRFAASAYEDELPGGPVRVETASVVRGPWELRVHRVTAPPGCGVRDGGYALAGARPPAVDSGSGWARVRRPDGLASVAIARHGLRDAAVARALDANAYGVCSATPYLTAPEHPGGSAVYVSLVALTGDRVDPVAVAESVDVTVDGDRVAVTFPDGERVEVALGAEPGYVRFPADGRAPVRWPPD</sequence>
<dbReference type="InterPro" id="IPR016624">
    <property type="entry name" value="UCP014753"/>
</dbReference>
<dbReference type="Pfam" id="PF10022">
    <property type="entry name" value="DUF2264"/>
    <property type="match status" value="1"/>
</dbReference>
<dbReference type="PANTHER" id="PTHR35339">
    <property type="entry name" value="LINALOOL DEHYDRATASE_ISOMERASE DOMAIN-CONTAINING PROTEIN"/>
    <property type="match status" value="1"/>
</dbReference>
<dbReference type="InterPro" id="IPR049349">
    <property type="entry name" value="DUF2264_N"/>
</dbReference>
<proteinExistence type="predicted"/>
<keyword evidence="3" id="KW-1185">Reference proteome</keyword>
<evidence type="ECO:0000313" key="3">
    <source>
        <dbReference type="Proteomes" id="UP000649753"/>
    </source>
</evidence>
<dbReference type="Proteomes" id="UP000649753">
    <property type="component" value="Unassembled WGS sequence"/>
</dbReference>
<feature type="domain" description="DUF2264" evidence="1">
    <location>
        <begin position="27"/>
        <end position="368"/>
    </location>
</feature>
<evidence type="ECO:0000313" key="2">
    <source>
        <dbReference type="EMBL" id="MBE1491045.1"/>
    </source>
</evidence>
<protein>
    <recommendedName>
        <fullName evidence="1">DUF2264 domain-containing protein</fullName>
    </recommendedName>
</protein>
<reference evidence="2" key="1">
    <citation type="submission" date="2020-10" db="EMBL/GenBank/DDBJ databases">
        <title>Sequencing the genomes of 1000 actinobacteria strains.</title>
        <authorList>
            <person name="Klenk H.-P."/>
        </authorList>
    </citation>
    <scope>NUCLEOTIDE SEQUENCE</scope>
    <source>
        <strain evidence="2">DSM 46832</strain>
    </source>
</reference>
<accession>A0A927MCF6</accession>
<dbReference type="PANTHER" id="PTHR35339:SF4">
    <property type="entry name" value="LINALOOL DEHYDRATASE_ISOMERASE DOMAIN-CONTAINING PROTEIN"/>
    <property type="match status" value="1"/>
</dbReference>
<evidence type="ECO:0000259" key="1">
    <source>
        <dbReference type="Pfam" id="PF10022"/>
    </source>
</evidence>
<comment type="caution">
    <text evidence="2">The sequence shown here is derived from an EMBL/GenBank/DDBJ whole genome shotgun (WGS) entry which is preliminary data.</text>
</comment>
<name>A0A927MCF6_9ACTN</name>
<gene>
    <name evidence="2" type="ORF">H4W31_006683</name>
</gene>
<dbReference type="RefSeq" id="WP_192770202.1">
    <property type="nucleotide sequence ID" value="NZ_JADBEB010000001.1"/>
</dbReference>
<dbReference type="EMBL" id="JADBEB010000001">
    <property type="protein sequence ID" value="MBE1491045.1"/>
    <property type="molecule type" value="Genomic_DNA"/>
</dbReference>